<dbReference type="InterPro" id="IPR037099">
    <property type="entry name" value="Fum_R/Succ_DH_flav-like_C_sf"/>
</dbReference>
<proteinExistence type="inferred from homology"/>
<evidence type="ECO:0000256" key="11">
    <source>
        <dbReference type="ARBA" id="ARBA00022827"/>
    </source>
</evidence>
<evidence type="ECO:0000256" key="5">
    <source>
        <dbReference type="ARBA" id="ARBA00012173"/>
    </source>
</evidence>
<dbReference type="InterPro" id="IPR036188">
    <property type="entry name" value="FAD/NAD-bd_sf"/>
</dbReference>
<feature type="domain" description="Fumarate reductase/succinate dehydrogenase flavoprotein-like C-terminal" evidence="19">
    <location>
        <begin position="481"/>
        <end position="561"/>
    </location>
</feature>
<dbReference type="EMBL" id="ADBS01000001">
    <property type="protein sequence ID" value="EEZ40234.1"/>
    <property type="molecule type" value="Genomic_DNA"/>
</dbReference>
<dbReference type="InterPro" id="IPR005288">
    <property type="entry name" value="NadB"/>
</dbReference>
<feature type="coiled-coil region" evidence="17">
    <location>
        <begin position="493"/>
        <end position="520"/>
    </location>
</feature>
<dbReference type="NCBIfam" id="TIGR00551">
    <property type="entry name" value="nadB"/>
    <property type="match status" value="1"/>
</dbReference>
<dbReference type="PIRSF" id="PIRSF000171">
    <property type="entry name" value="SDHA_APRA_LASPO"/>
    <property type="match status" value="1"/>
</dbReference>
<comment type="cofactor">
    <cofactor evidence="1 16">
        <name>FAD</name>
        <dbReference type="ChEBI" id="CHEBI:57692"/>
    </cofactor>
</comment>
<keyword evidence="8 16" id="KW-0285">Flavoprotein</keyword>
<dbReference type="Proteomes" id="UP000003579">
    <property type="component" value="Unassembled WGS sequence"/>
</dbReference>
<dbReference type="UniPathway" id="UPA00253">
    <property type="reaction ID" value="UER00326"/>
</dbReference>
<evidence type="ECO:0000256" key="17">
    <source>
        <dbReference type="SAM" id="Coils"/>
    </source>
</evidence>
<protein>
    <recommendedName>
        <fullName evidence="6 14">L-aspartate oxidase</fullName>
        <ecNumber evidence="5 14">1.4.3.16</ecNumber>
    </recommendedName>
</protein>
<dbReference type="PRINTS" id="PR00368">
    <property type="entry name" value="FADPNR"/>
</dbReference>
<evidence type="ECO:0000256" key="15">
    <source>
        <dbReference type="PIRSR" id="PIRSR000171-1"/>
    </source>
</evidence>
<evidence type="ECO:0000256" key="9">
    <source>
        <dbReference type="ARBA" id="ARBA00022642"/>
    </source>
</evidence>
<name>D0YVX5_PHODD</name>
<dbReference type="FunFam" id="3.90.700.10:FF:000002">
    <property type="entry name" value="L-aspartate oxidase"/>
    <property type="match status" value="1"/>
</dbReference>
<evidence type="ECO:0000259" key="19">
    <source>
        <dbReference type="Pfam" id="PF02910"/>
    </source>
</evidence>
<evidence type="ECO:0000256" key="14">
    <source>
        <dbReference type="NCBIfam" id="TIGR00551"/>
    </source>
</evidence>
<keyword evidence="10" id="KW-0547">Nucleotide-binding</keyword>
<dbReference type="InterPro" id="IPR003953">
    <property type="entry name" value="FAD-dep_OxRdtase_2_FAD-bd"/>
</dbReference>
<dbReference type="SUPFAM" id="SSF46977">
    <property type="entry name" value="Succinate dehydrogenase/fumarate reductase flavoprotein C-terminal domain"/>
    <property type="match status" value="1"/>
</dbReference>
<comment type="subcellular location">
    <subcellularLocation>
        <location evidence="2 16">Cytoplasm</location>
    </subcellularLocation>
</comment>
<dbReference type="NCBIfam" id="NF006567">
    <property type="entry name" value="PRK09077.1"/>
    <property type="match status" value="1"/>
</dbReference>
<dbReference type="Pfam" id="PF00890">
    <property type="entry name" value="FAD_binding_2"/>
    <property type="match status" value="1"/>
</dbReference>
<dbReference type="Gene3D" id="3.90.700.10">
    <property type="entry name" value="Succinate dehydrogenase/fumarate reductase flavoprotein, catalytic domain"/>
    <property type="match status" value="1"/>
</dbReference>
<accession>D0YVX5</accession>
<dbReference type="SUPFAM" id="SSF56425">
    <property type="entry name" value="Succinate dehydrogenase/fumarate reductase flavoprotein, catalytic domain"/>
    <property type="match status" value="1"/>
</dbReference>
<evidence type="ECO:0000313" key="20">
    <source>
        <dbReference type="EMBL" id="EEZ40234.1"/>
    </source>
</evidence>
<dbReference type="GO" id="GO:0005737">
    <property type="term" value="C:cytoplasm"/>
    <property type="evidence" value="ECO:0007669"/>
    <property type="project" value="UniProtKB-SubCell"/>
</dbReference>
<dbReference type="Pfam" id="PF02910">
    <property type="entry name" value="Succ_DH_flav_C"/>
    <property type="match status" value="1"/>
</dbReference>
<comment type="similarity">
    <text evidence="4 16">Belongs to the FAD-dependent oxidoreductase 2 family. NadB subfamily.</text>
</comment>
<evidence type="ECO:0000256" key="3">
    <source>
        <dbReference type="ARBA" id="ARBA00004950"/>
    </source>
</evidence>
<dbReference type="PANTHER" id="PTHR42716">
    <property type="entry name" value="L-ASPARTATE OXIDASE"/>
    <property type="match status" value="1"/>
</dbReference>
<sequence length="576" mass="64267">MHYGDSPSIHLLTITRICLIMTNSAQNGKQQPQGLGINMTDTPQHQCDVLVIGSGAAGLSLALRLASIGNITVLSKGPLSEGATYYAQGGIAAVFDESDSIDSHVQDTLVAGAHLCDEAVVRFIAENAKNCVQWLIDGGVPFDQEEASDEQSPRYHLTREGGHSHRRILHAADATGMAMQKSLQENVIDHPNINLLERHNALDLITTHKLGQMDKPNRVLGAYVWNRNQEQVETIRARFVVLATGGASKVYQYTSNPDVSSGDGIAMAWRAGCRVANLEFNQFHPTCLYHPDARNFLLTEALRGEGAYLRRPDGSRFMLEFDERAELAPRDIVARAIDYEMKRLGADCMYLDISHKPADFIIKHFPTIYEKLLTFGIDITQQPIPIVPAAHYTCGGVVVDTEGHTDLAGLYAIGEVSYTGLHGANRMASNSLLECVVYAYAAAQSIGEQWSEIAMPDSLPTWDESQVSCSDEEVVIQHNWHELRLFMWDYVGIVRSTKRLERAMRRIQLLKQEIDEYYGNFRVSNNLLELRNLVLVAELIVRCAMERKESRGLHYTLDYPDLEPNSHPTILTPHQE</sequence>
<organism evidence="20 21">
    <name type="scientific">Photobacterium damselae subsp. damselae CIP 102761</name>
    <dbReference type="NCBI Taxonomy" id="675817"/>
    <lineage>
        <taxon>Bacteria</taxon>
        <taxon>Pseudomonadati</taxon>
        <taxon>Pseudomonadota</taxon>
        <taxon>Gammaproteobacteria</taxon>
        <taxon>Vibrionales</taxon>
        <taxon>Vibrionaceae</taxon>
        <taxon>Photobacterium</taxon>
    </lineage>
</organism>
<gene>
    <name evidence="20" type="ORF">VDA_001256</name>
</gene>
<keyword evidence="11 16" id="KW-0274">FAD</keyword>
<evidence type="ECO:0000256" key="13">
    <source>
        <dbReference type="ARBA" id="ARBA00048305"/>
    </source>
</evidence>
<evidence type="ECO:0000259" key="18">
    <source>
        <dbReference type="Pfam" id="PF00890"/>
    </source>
</evidence>
<dbReference type="FunFam" id="3.50.50.60:FF:000060">
    <property type="entry name" value="L-aspartate oxidase"/>
    <property type="match status" value="1"/>
</dbReference>
<dbReference type="AlphaFoldDB" id="D0YVX5"/>
<evidence type="ECO:0000256" key="8">
    <source>
        <dbReference type="ARBA" id="ARBA00022630"/>
    </source>
</evidence>
<evidence type="ECO:0000256" key="6">
    <source>
        <dbReference type="ARBA" id="ARBA00021901"/>
    </source>
</evidence>
<dbReference type="Gene3D" id="1.20.58.100">
    <property type="entry name" value="Fumarate reductase/succinate dehydrogenase flavoprotein-like, C-terminal domain"/>
    <property type="match status" value="1"/>
</dbReference>
<dbReference type="EC" id="1.4.3.16" evidence="5 14"/>
<evidence type="ECO:0000256" key="16">
    <source>
        <dbReference type="RuleBase" id="RU362049"/>
    </source>
</evidence>
<keyword evidence="7" id="KW-0963">Cytoplasm</keyword>
<reference evidence="20 21" key="1">
    <citation type="submission" date="2009-11" db="EMBL/GenBank/DDBJ databases">
        <authorList>
            <consortium name="Los Alamos National Laboratory (LANL)"/>
            <consortium name="National Microbial Pathogen Data Resource (NMPDR)"/>
            <person name="Munk A.C."/>
            <person name="Tapia R."/>
            <person name="Green L."/>
            <person name="Rogers Y."/>
            <person name="Detter J.C."/>
            <person name="Bruce D."/>
            <person name="Brettin T.S."/>
            <person name="Colwell R."/>
            <person name="Huq A."/>
            <person name="Grim C.J."/>
            <person name="Hasan N.A."/>
            <person name="Vonstein V."/>
            <person name="Bartels D."/>
        </authorList>
    </citation>
    <scope>NUCLEOTIDE SEQUENCE [LARGE SCALE GENOMIC DNA]</scope>
    <source>
        <strain evidence="20 21">CIP 102761</strain>
    </source>
</reference>
<evidence type="ECO:0000313" key="21">
    <source>
        <dbReference type="Proteomes" id="UP000003579"/>
    </source>
</evidence>
<dbReference type="SUPFAM" id="SSF51905">
    <property type="entry name" value="FAD/NAD(P)-binding domain"/>
    <property type="match status" value="1"/>
</dbReference>
<dbReference type="GO" id="GO:0008734">
    <property type="term" value="F:L-aspartate oxidase activity"/>
    <property type="evidence" value="ECO:0007669"/>
    <property type="project" value="UniProtKB-UniRule"/>
</dbReference>
<keyword evidence="12 16" id="KW-0560">Oxidoreductase</keyword>
<feature type="active site" description="Proton acceptor" evidence="15">
    <location>
        <position position="330"/>
    </location>
</feature>
<dbReference type="InterPro" id="IPR027477">
    <property type="entry name" value="Succ_DH/fumarate_Rdtase_cat_sf"/>
</dbReference>
<dbReference type="Gene3D" id="3.50.50.60">
    <property type="entry name" value="FAD/NAD(P)-binding domain"/>
    <property type="match status" value="1"/>
</dbReference>
<evidence type="ECO:0000256" key="4">
    <source>
        <dbReference type="ARBA" id="ARBA00008562"/>
    </source>
</evidence>
<dbReference type="FunFam" id="1.20.58.100:FF:000002">
    <property type="entry name" value="L-aspartate oxidase"/>
    <property type="match status" value="1"/>
</dbReference>
<evidence type="ECO:0000256" key="7">
    <source>
        <dbReference type="ARBA" id="ARBA00022490"/>
    </source>
</evidence>
<dbReference type="PRINTS" id="PR00411">
    <property type="entry name" value="PNDRDTASEI"/>
</dbReference>
<dbReference type="eggNOG" id="COG0029">
    <property type="taxonomic scope" value="Bacteria"/>
</dbReference>
<evidence type="ECO:0000256" key="12">
    <source>
        <dbReference type="ARBA" id="ARBA00023002"/>
    </source>
</evidence>
<keyword evidence="17" id="KW-0175">Coiled coil</keyword>
<evidence type="ECO:0000256" key="10">
    <source>
        <dbReference type="ARBA" id="ARBA00022741"/>
    </source>
</evidence>
<dbReference type="GO" id="GO:0034628">
    <property type="term" value="P:'de novo' NAD+ biosynthetic process from L-aspartate"/>
    <property type="evidence" value="ECO:0007669"/>
    <property type="project" value="TreeGrafter"/>
</dbReference>
<comment type="function">
    <text evidence="16">Catalyzes the oxidation of L-aspartate to iminoaspartate.</text>
</comment>
<evidence type="ECO:0000256" key="2">
    <source>
        <dbReference type="ARBA" id="ARBA00004496"/>
    </source>
</evidence>
<dbReference type="InterPro" id="IPR015939">
    <property type="entry name" value="Fum_Rdtase/Succ_DH_flav-like_C"/>
</dbReference>
<keyword evidence="9 16" id="KW-0662">Pyridine nucleotide biosynthesis</keyword>
<evidence type="ECO:0000256" key="1">
    <source>
        <dbReference type="ARBA" id="ARBA00001974"/>
    </source>
</evidence>
<feature type="domain" description="FAD-dependent oxidoreductase 2 FAD-binding" evidence="18">
    <location>
        <begin position="48"/>
        <end position="432"/>
    </location>
</feature>
<dbReference type="GO" id="GO:0000166">
    <property type="term" value="F:nucleotide binding"/>
    <property type="evidence" value="ECO:0007669"/>
    <property type="project" value="UniProtKB-KW"/>
</dbReference>
<dbReference type="PANTHER" id="PTHR42716:SF2">
    <property type="entry name" value="L-ASPARTATE OXIDASE, CHLOROPLASTIC"/>
    <property type="match status" value="1"/>
</dbReference>
<keyword evidence="21" id="KW-1185">Reference proteome</keyword>
<comment type="catalytic activity">
    <reaction evidence="13">
        <text>L-aspartate + O2 = iminosuccinate + H2O2</text>
        <dbReference type="Rhea" id="RHEA:25876"/>
        <dbReference type="ChEBI" id="CHEBI:15379"/>
        <dbReference type="ChEBI" id="CHEBI:16240"/>
        <dbReference type="ChEBI" id="CHEBI:29991"/>
        <dbReference type="ChEBI" id="CHEBI:77875"/>
        <dbReference type="EC" id="1.4.3.16"/>
    </reaction>
    <physiologicalReaction direction="left-to-right" evidence="13">
        <dbReference type="Rhea" id="RHEA:25877"/>
    </physiologicalReaction>
</comment>
<comment type="pathway">
    <text evidence="3 16">Cofactor biosynthesis; NAD(+) biosynthesis; iminoaspartate from L-aspartate (oxidase route): step 1/1.</text>
</comment>